<evidence type="ECO:0000259" key="17">
    <source>
        <dbReference type="Pfam" id="PF00849"/>
    </source>
</evidence>
<keyword evidence="19" id="KW-1185">Reference proteome</keyword>
<dbReference type="GO" id="GO:0000455">
    <property type="term" value="P:enzyme-directed rRNA pseudouridine synthesis"/>
    <property type="evidence" value="ECO:0007669"/>
    <property type="project" value="TreeGrafter"/>
</dbReference>
<evidence type="ECO:0000256" key="1">
    <source>
        <dbReference type="ARBA" id="ARBA00010876"/>
    </source>
</evidence>
<feature type="compositionally biased region" description="Pro residues" evidence="16">
    <location>
        <begin position="1"/>
        <end position="11"/>
    </location>
</feature>
<evidence type="ECO:0000256" key="16">
    <source>
        <dbReference type="SAM" id="MobiDB-lite"/>
    </source>
</evidence>
<evidence type="ECO:0000256" key="12">
    <source>
        <dbReference type="ARBA" id="ARBA00042372"/>
    </source>
</evidence>
<dbReference type="Pfam" id="PF00849">
    <property type="entry name" value="PseudoU_synth_2"/>
    <property type="match status" value="1"/>
</dbReference>
<evidence type="ECO:0000256" key="5">
    <source>
        <dbReference type="ARBA" id="ARBA00036184"/>
    </source>
</evidence>
<comment type="catalytic activity">
    <reaction evidence="6">
        <text>uridine(746) in 23S rRNA = pseudouridine(746) in 23S rRNA</text>
        <dbReference type="Rhea" id="RHEA:42548"/>
        <dbReference type="Rhea" id="RHEA-COMP:10109"/>
        <dbReference type="Rhea" id="RHEA-COMP:10110"/>
        <dbReference type="ChEBI" id="CHEBI:65314"/>
        <dbReference type="ChEBI" id="CHEBI:65315"/>
        <dbReference type="EC" id="5.4.99.29"/>
    </reaction>
</comment>
<dbReference type="InterPro" id="IPR050188">
    <property type="entry name" value="RluA_PseudoU_synthase"/>
</dbReference>
<dbReference type="InterPro" id="IPR006145">
    <property type="entry name" value="PsdUridine_synth_RsuA/RluA"/>
</dbReference>
<evidence type="ECO:0000256" key="3">
    <source>
        <dbReference type="ARBA" id="ARBA00022694"/>
    </source>
</evidence>
<dbReference type="GO" id="GO:0003723">
    <property type="term" value="F:RNA binding"/>
    <property type="evidence" value="ECO:0007669"/>
    <property type="project" value="InterPro"/>
</dbReference>
<protein>
    <recommendedName>
        <fullName evidence="10">Dual-specificity RNA pseudouridine synthase RluA</fullName>
        <ecNumber evidence="8">5.4.99.28</ecNumber>
        <ecNumber evidence="9">5.4.99.29</ecNumber>
    </recommendedName>
    <alternativeName>
        <fullName evidence="11">23S rRNA pseudouridine(746) synthase</fullName>
    </alternativeName>
    <alternativeName>
        <fullName evidence="14">Ribosomal large subunit pseudouridine synthase A</fullName>
    </alternativeName>
    <alternativeName>
        <fullName evidence="13">rRNA pseudouridylate synthase A</fullName>
    </alternativeName>
    <alternativeName>
        <fullName evidence="15">rRNA-uridine isomerase A</fullName>
    </alternativeName>
    <alternativeName>
        <fullName evidence="12">tRNA pseudouridine(32) synthase</fullName>
    </alternativeName>
</protein>
<evidence type="ECO:0000256" key="2">
    <source>
        <dbReference type="ARBA" id="ARBA00022552"/>
    </source>
</evidence>
<keyword evidence="4" id="KW-0413">Isomerase</keyword>
<comment type="similarity">
    <text evidence="1">Belongs to the pseudouridine synthase RluA family.</text>
</comment>
<feature type="region of interest" description="Disordered" evidence="16">
    <location>
        <begin position="1"/>
        <end position="44"/>
    </location>
</feature>
<evidence type="ECO:0000256" key="6">
    <source>
        <dbReference type="ARBA" id="ARBA00036916"/>
    </source>
</evidence>
<dbReference type="GO" id="GO:0160151">
    <property type="term" value="F:tRNA pseudouridine(32) synthase activity"/>
    <property type="evidence" value="ECO:0007669"/>
    <property type="project" value="UniProtKB-EC"/>
</dbReference>
<dbReference type="AlphaFoldDB" id="A0A1M7SH32"/>
<keyword evidence="3" id="KW-0819">tRNA processing</keyword>
<gene>
    <name evidence="18" type="ORF">SAMN05216200_102405</name>
</gene>
<evidence type="ECO:0000256" key="9">
    <source>
        <dbReference type="ARBA" id="ARBA00038945"/>
    </source>
</evidence>
<dbReference type="EMBL" id="FRDL01000002">
    <property type="protein sequence ID" value="SHN57783.1"/>
    <property type="molecule type" value="Genomic_DNA"/>
</dbReference>
<dbReference type="STRING" id="1189325.SAMN04488119_103104"/>
<evidence type="ECO:0000313" key="18">
    <source>
        <dbReference type="EMBL" id="SHN57783.1"/>
    </source>
</evidence>
<evidence type="ECO:0000256" key="13">
    <source>
        <dbReference type="ARBA" id="ARBA00042844"/>
    </source>
</evidence>
<dbReference type="PANTHER" id="PTHR21600:SF91">
    <property type="entry name" value="DUAL-SPECIFICITY RNA PSEUDOURIDINE SYNTHASE RLUA"/>
    <property type="match status" value="1"/>
</dbReference>
<dbReference type="GO" id="GO:0160142">
    <property type="term" value="F:23S rRNA pseudouridine(746) synthase activity"/>
    <property type="evidence" value="ECO:0007669"/>
    <property type="project" value="UniProtKB-EC"/>
</dbReference>
<evidence type="ECO:0000256" key="10">
    <source>
        <dbReference type="ARBA" id="ARBA00039988"/>
    </source>
</evidence>
<evidence type="ECO:0000256" key="11">
    <source>
        <dbReference type="ARBA" id="ARBA00041266"/>
    </source>
</evidence>
<reference evidence="18 19" key="1">
    <citation type="submission" date="2016-12" db="EMBL/GenBank/DDBJ databases">
        <authorList>
            <person name="Song W.-J."/>
            <person name="Kurnit D.M."/>
        </authorList>
    </citation>
    <scope>NUCLEOTIDE SEQUENCE [LARGE SCALE GENOMIC DNA]</scope>
    <source>
        <strain evidence="18 19">CGMCC 1.10808</strain>
    </source>
</reference>
<dbReference type="SUPFAM" id="SSF55120">
    <property type="entry name" value="Pseudouridine synthase"/>
    <property type="match status" value="1"/>
</dbReference>
<evidence type="ECO:0000256" key="7">
    <source>
        <dbReference type="ARBA" id="ARBA00037305"/>
    </source>
</evidence>
<dbReference type="Gene3D" id="3.30.2350.10">
    <property type="entry name" value="Pseudouridine synthase"/>
    <property type="match status" value="1"/>
</dbReference>
<evidence type="ECO:0000256" key="14">
    <source>
        <dbReference type="ARBA" id="ARBA00042883"/>
    </source>
</evidence>
<dbReference type="PROSITE" id="PS01129">
    <property type="entry name" value="PSI_RLU"/>
    <property type="match status" value="1"/>
</dbReference>
<evidence type="ECO:0000256" key="4">
    <source>
        <dbReference type="ARBA" id="ARBA00023235"/>
    </source>
</evidence>
<comment type="function">
    <text evidence="7">Dual specificity enzyme that catalyzes the synthesis of pseudouridine from uracil-746 in 23S ribosomal RNA and from uracil-32 in the anticodon stem and loop of transfer RNAs.</text>
</comment>
<proteinExistence type="inferred from homology"/>
<dbReference type="OrthoDB" id="9807829at2"/>
<dbReference type="InterPro" id="IPR020103">
    <property type="entry name" value="PsdUridine_synth_cat_dom_sf"/>
</dbReference>
<dbReference type="EC" id="5.4.99.29" evidence="9"/>
<dbReference type="Proteomes" id="UP000184066">
    <property type="component" value="Unassembled WGS sequence"/>
</dbReference>
<dbReference type="EC" id="5.4.99.28" evidence="8"/>
<accession>A0A1M7SH32</accession>
<dbReference type="InterPro" id="IPR006224">
    <property type="entry name" value="PsdUridine_synth_RluA-like_CS"/>
</dbReference>
<evidence type="ECO:0000313" key="19">
    <source>
        <dbReference type="Proteomes" id="UP000184066"/>
    </source>
</evidence>
<feature type="compositionally biased region" description="Low complexity" evidence="16">
    <location>
        <begin position="12"/>
        <end position="39"/>
    </location>
</feature>
<organism evidence="18 19">
    <name type="scientific">Oceanicella actignis</name>
    <dbReference type="NCBI Taxonomy" id="1189325"/>
    <lineage>
        <taxon>Bacteria</taxon>
        <taxon>Pseudomonadati</taxon>
        <taxon>Pseudomonadota</taxon>
        <taxon>Alphaproteobacteria</taxon>
        <taxon>Rhodobacterales</taxon>
        <taxon>Paracoccaceae</taxon>
        <taxon>Oceanicella</taxon>
    </lineage>
</organism>
<evidence type="ECO:0000256" key="8">
    <source>
        <dbReference type="ARBA" id="ARBA00038944"/>
    </source>
</evidence>
<dbReference type="RefSeq" id="WP_083581160.1">
    <property type="nucleotide sequence ID" value="NZ_FOHL01000003.1"/>
</dbReference>
<dbReference type="PANTHER" id="PTHR21600">
    <property type="entry name" value="MITOCHONDRIAL RNA PSEUDOURIDINE SYNTHASE"/>
    <property type="match status" value="1"/>
</dbReference>
<feature type="domain" description="Pseudouridine synthase RsuA/RluA-like" evidence="17">
    <location>
        <begin position="64"/>
        <end position="208"/>
    </location>
</feature>
<comment type="catalytic activity">
    <reaction evidence="5">
        <text>uridine(32) in tRNA = pseudouridine(32) in tRNA</text>
        <dbReference type="Rhea" id="RHEA:42544"/>
        <dbReference type="Rhea" id="RHEA-COMP:10107"/>
        <dbReference type="Rhea" id="RHEA-COMP:10108"/>
        <dbReference type="ChEBI" id="CHEBI:65314"/>
        <dbReference type="ChEBI" id="CHEBI:65315"/>
        <dbReference type="EC" id="5.4.99.28"/>
    </reaction>
</comment>
<dbReference type="CDD" id="cd02869">
    <property type="entry name" value="PseudoU_synth_RluA_like"/>
    <property type="match status" value="1"/>
</dbReference>
<sequence length="256" mass="27895">MPARPPAPPAAPADAPSDAPGPDGARSAVAAGRAAGASAPVPPLRYAPPQEPWLPVLLADDDALAVDKPAGLLTVPGRTPDLADCAEARARRLFPGALIVHRLDMDTSGALLMARNRRAQRILSLQFERRHVRKAYIARVRGQVADEAGEIDLPLICDWPNRPRQMVDHARGKPALTRWRVLAREDGATRLLLEPLTGRSHQLRVHMLAIGHPILGDRLYGGPEPGAERLQLHAWRLDFRHPRDGAHVRVEAPCPF</sequence>
<name>A0A1M7SH32_9RHOB</name>
<evidence type="ECO:0000256" key="15">
    <source>
        <dbReference type="ARBA" id="ARBA00043143"/>
    </source>
</evidence>
<keyword evidence="2" id="KW-0698">rRNA processing</keyword>
<dbReference type="GO" id="GO:0008033">
    <property type="term" value="P:tRNA processing"/>
    <property type="evidence" value="ECO:0007669"/>
    <property type="project" value="UniProtKB-KW"/>
</dbReference>